<evidence type="ECO:0000313" key="3">
    <source>
        <dbReference type="Proteomes" id="UP001286313"/>
    </source>
</evidence>
<accession>A0AAE1KYT4</accession>
<feature type="region of interest" description="Disordered" evidence="1">
    <location>
        <begin position="94"/>
        <end position="127"/>
    </location>
</feature>
<feature type="compositionally biased region" description="Basic residues" evidence="1">
    <location>
        <begin position="94"/>
        <end position="105"/>
    </location>
</feature>
<evidence type="ECO:0000313" key="2">
    <source>
        <dbReference type="EMBL" id="KAK3886735.1"/>
    </source>
</evidence>
<keyword evidence="3" id="KW-1185">Reference proteome</keyword>
<evidence type="ECO:0000256" key="1">
    <source>
        <dbReference type="SAM" id="MobiDB-lite"/>
    </source>
</evidence>
<dbReference type="Proteomes" id="UP001286313">
    <property type="component" value="Unassembled WGS sequence"/>
</dbReference>
<proteinExistence type="predicted"/>
<protein>
    <submittedName>
        <fullName evidence="2">Uncharacterized protein</fullName>
    </submittedName>
</protein>
<sequence length="127" mass="13947">MAAAYANFFRLWKAEAARNSVAPQRLIFQQTSAPFNLQSTDSGMSPSQQMPAVIDTLGTSQSSSTSNIGSSSSDIVLRSPLLQVTGMRFSVRHLHVSRVPKKHPMRPPQQMSGPRHLPNRPGPQEVH</sequence>
<comment type="caution">
    <text evidence="2">The sequence shown here is derived from an EMBL/GenBank/DDBJ whole genome shotgun (WGS) entry which is preliminary data.</text>
</comment>
<gene>
    <name evidence="2" type="ORF">Pcinc_009114</name>
</gene>
<name>A0AAE1KYT4_PETCI</name>
<dbReference type="EMBL" id="JAWQEG010000673">
    <property type="protein sequence ID" value="KAK3886735.1"/>
    <property type="molecule type" value="Genomic_DNA"/>
</dbReference>
<reference evidence="2" key="1">
    <citation type="submission" date="2023-10" db="EMBL/GenBank/DDBJ databases">
        <title>Genome assemblies of two species of porcelain crab, Petrolisthes cinctipes and Petrolisthes manimaculis (Anomura: Porcellanidae).</title>
        <authorList>
            <person name="Angst P."/>
        </authorList>
    </citation>
    <scope>NUCLEOTIDE SEQUENCE</scope>
    <source>
        <strain evidence="2">PB745_01</strain>
        <tissue evidence="2">Gill</tissue>
    </source>
</reference>
<organism evidence="2 3">
    <name type="scientific">Petrolisthes cinctipes</name>
    <name type="common">Flat porcelain crab</name>
    <dbReference type="NCBI Taxonomy" id="88211"/>
    <lineage>
        <taxon>Eukaryota</taxon>
        <taxon>Metazoa</taxon>
        <taxon>Ecdysozoa</taxon>
        <taxon>Arthropoda</taxon>
        <taxon>Crustacea</taxon>
        <taxon>Multicrustacea</taxon>
        <taxon>Malacostraca</taxon>
        <taxon>Eumalacostraca</taxon>
        <taxon>Eucarida</taxon>
        <taxon>Decapoda</taxon>
        <taxon>Pleocyemata</taxon>
        <taxon>Anomura</taxon>
        <taxon>Galatheoidea</taxon>
        <taxon>Porcellanidae</taxon>
        <taxon>Petrolisthes</taxon>
    </lineage>
</organism>
<dbReference type="AlphaFoldDB" id="A0AAE1KYT4"/>